<feature type="domain" description="DUF7727" evidence="2">
    <location>
        <begin position="3"/>
        <end position="125"/>
    </location>
</feature>
<protein>
    <recommendedName>
        <fullName evidence="2">DUF7727 domain-containing protein</fullName>
    </recommendedName>
</protein>
<keyword evidence="4" id="KW-1185">Reference proteome</keyword>
<keyword evidence="1" id="KW-0812">Transmembrane</keyword>
<accession>A0A8H7ZRP1</accession>
<keyword evidence="1" id="KW-1133">Transmembrane helix</keyword>
<sequence length="168" mass="18179">MAGEMVWSLWANYVSLAAGFVLFALGMESAAFPLGTFESIRPTLDVLFKPAPIIQITLVIFIMAIEWPLAGVRGTLGPIATDYRVRVVVYTIVGTAAVFVNQTVNPGIYLLIAAGAYVKAVMNGERDMKLPRSENPGSVGLEGGGEPWGTYVRAEREDACQWRPKSPS</sequence>
<organism evidence="3 4">
    <name type="scientific">Olpidium bornovanus</name>
    <dbReference type="NCBI Taxonomy" id="278681"/>
    <lineage>
        <taxon>Eukaryota</taxon>
        <taxon>Fungi</taxon>
        <taxon>Fungi incertae sedis</taxon>
        <taxon>Olpidiomycota</taxon>
        <taxon>Olpidiomycotina</taxon>
        <taxon>Olpidiomycetes</taxon>
        <taxon>Olpidiales</taxon>
        <taxon>Olpidiaceae</taxon>
        <taxon>Olpidium</taxon>
    </lineage>
</organism>
<feature type="transmembrane region" description="Helical" evidence="1">
    <location>
        <begin position="53"/>
        <end position="71"/>
    </location>
</feature>
<dbReference type="EMBL" id="JAEFCI010009108">
    <property type="protein sequence ID" value="KAG5458020.1"/>
    <property type="molecule type" value="Genomic_DNA"/>
</dbReference>
<dbReference type="AlphaFoldDB" id="A0A8H7ZRP1"/>
<gene>
    <name evidence="3" type="ORF">BJ554DRAFT_1842</name>
</gene>
<reference evidence="3 4" key="1">
    <citation type="journal article" name="Sci. Rep.">
        <title>Genome-scale phylogenetic analyses confirm Olpidium as the closest living zoosporic fungus to the non-flagellated, terrestrial fungi.</title>
        <authorList>
            <person name="Chang Y."/>
            <person name="Rochon D."/>
            <person name="Sekimoto S."/>
            <person name="Wang Y."/>
            <person name="Chovatia M."/>
            <person name="Sandor L."/>
            <person name="Salamov A."/>
            <person name="Grigoriev I.V."/>
            <person name="Stajich J.E."/>
            <person name="Spatafora J.W."/>
        </authorList>
    </citation>
    <scope>NUCLEOTIDE SEQUENCE [LARGE SCALE GENOMIC DNA]</scope>
    <source>
        <strain evidence="3">S191</strain>
    </source>
</reference>
<feature type="transmembrane region" description="Helical" evidence="1">
    <location>
        <begin position="83"/>
        <end position="100"/>
    </location>
</feature>
<evidence type="ECO:0000313" key="4">
    <source>
        <dbReference type="Proteomes" id="UP000673691"/>
    </source>
</evidence>
<feature type="non-terminal residue" evidence="3">
    <location>
        <position position="168"/>
    </location>
</feature>
<dbReference type="InterPro" id="IPR056144">
    <property type="entry name" value="DUF7727"/>
</dbReference>
<name>A0A8H7ZRP1_9FUNG</name>
<evidence type="ECO:0000313" key="3">
    <source>
        <dbReference type="EMBL" id="KAG5458020.1"/>
    </source>
</evidence>
<comment type="caution">
    <text evidence="3">The sequence shown here is derived from an EMBL/GenBank/DDBJ whole genome shotgun (WGS) entry which is preliminary data.</text>
</comment>
<evidence type="ECO:0000259" key="2">
    <source>
        <dbReference type="Pfam" id="PF24853"/>
    </source>
</evidence>
<dbReference type="Proteomes" id="UP000673691">
    <property type="component" value="Unassembled WGS sequence"/>
</dbReference>
<keyword evidence="1" id="KW-0472">Membrane</keyword>
<dbReference type="Pfam" id="PF24853">
    <property type="entry name" value="DUF7727"/>
    <property type="match status" value="1"/>
</dbReference>
<proteinExistence type="predicted"/>
<evidence type="ECO:0000256" key="1">
    <source>
        <dbReference type="SAM" id="Phobius"/>
    </source>
</evidence>